<dbReference type="InParanoid" id="H2Y3C4"/>
<dbReference type="EMBL" id="EAAA01000908">
    <property type="status" value="NOT_ANNOTATED_CDS"/>
    <property type="molecule type" value="Genomic_DNA"/>
</dbReference>
<proteinExistence type="predicted"/>
<evidence type="ECO:0000313" key="3">
    <source>
        <dbReference type="Proteomes" id="UP000008144"/>
    </source>
</evidence>
<protein>
    <submittedName>
        <fullName evidence="2">Uncharacterized protein</fullName>
    </submittedName>
</protein>
<sequence>MLSGEGGVDDVEEQRVTIRRPLPVPRDRQRRDPRERRTV</sequence>
<organism evidence="2 3">
    <name type="scientific">Ciona intestinalis</name>
    <name type="common">Transparent sea squirt</name>
    <name type="synonym">Ascidia intestinalis</name>
    <dbReference type="NCBI Taxonomy" id="7719"/>
    <lineage>
        <taxon>Eukaryota</taxon>
        <taxon>Metazoa</taxon>
        <taxon>Chordata</taxon>
        <taxon>Tunicata</taxon>
        <taxon>Ascidiacea</taxon>
        <taxon>Phlebobranchia</taxon>
        <taxon>Cionidae</taxon>
        <taxon>Ciona</taxon>
    </lineage>
</organism>
<name>H2Y3C4_CIOIN</name>
<feature type="compositionally biased region" description="Basic and acidic residues" evidence="1">
    <location>
        <begin position="25"/>
        <end position="39"/>
    </location>
</feature>
<accession>H2Y3C4</accession>
<reference evidence="3" key="1">
    <citation type="journal article" date="2002" name="Science">
        <title>The draft genome of Ciona intestinalis: insights into chordate and vertebrate origins.</title>
        <authorList>
            <person name="Dehal P."/>
            <person name="Satou Y."/>
            <person name="Campbell R.K."/>
            <person name="Chapman J."/>
            <person name="Degnan B."/>
            <person name="De Tomaso A."/>
            <person name="Davidson B."/>
            <person name="Di Gregorio A."/>
            <person name="Gelpke M."/>
            <person name="Goodstein D.M."/>
            <person name="Harafuji N."/>
            <person name="Hastings K.E."/>
            <person name="Ho I."/>
            <person name="Hotta K."/>
            <person name="Huang W."/>
            <person name="Kawashima T."/>
            <person name="Lemaire P."/>
            <person name="Martinez D."/>
            <person name="Meinertzhagen I.A."/>
            <person name="Necula S."/>
            <person name="Nonaka M."/>
            <person name="Putnam N."/>
            <person name="Rash S."/>
            <person name="Saiga H."/>
            <person name="Satake M."/>
            <person name="Terry A."/>
            <person name="Yamada L."/>
            <person name="Wang H.G."/>
            <person name="Awazu S."/>
            <person name="Azumi K."/>
            <person name="Boore J."/>
            <person name="Branno M."/>
            <person name="Chin-Bow S."/>
            <person name="DeSantis R."/>
            <person name="Doyle S."/>
            <person name="Francino P."/>
            <person name="Keys D.N."/>
            <person name="Haga S."/>
            <person name="Hayashi H."/>
            <person name="Hino K."/>
            <person name="Imai K.S."/>
            <person name="Inaba K."/>
            <person name="Kano S."/>
            <person name="Kobayashi K."/>
            <person name="Kobayashi M."/>
            <person name="Lee B.I."/>
            <person name="Makabe K.W."/>
            <person name="Manohar C."/>
            <person name="Matassi G."/>
            <person name="Medina M."/>
            <person name="Mochizuki Y."/>
            <person name="Mount S."/>
            <person name="Morishita T."/>
            <person name="Miura S."/>
            <person name="Nakayama A."/>
            <person name="Nishizaka S."/>
            <person name="Nomoto H."/>
            <person name="Ohta F."/>
            <person name="Oishi K."/>
            <person name="Rigoutsos I."/>
            <person name="Sano M."/>
            <person name="Sasaki A."/>
            <person name="Sasakura Y."/>
            <person name="Shoguchi E."/>
            <person name="Shin-i T."/>
            <person name="Spagnuolo A."/>
            <person name="Stainier D."/>
            <person name="Suzuki M.M."/>
            <person name="Tassy O."/>
            <person name="Takatori N."/>
            <person name="Tokuoka M."/>
            <person name="Yagi K."/>
            <person name="Yoshizaki F."/>
            <person name="Wada S."/>
            <person name="Zhang C."/>
            <person name="Hyatt P.D."/>
            <person name="Larimer F."/>
            <person name="Detter C."/>
            <person name="Doggett N."/>
            <person name="Glavina T."/>
            <person name="Hawkins T."/>
            <person name="Richardson P."/>
            <person name="Lucas S."/>
            <person name="Kohara Y."/>
            <person name="Levine M."/>
            <person name="Satoh N."/>
            <person name="Rokhsar D.S."/>
        </authorList>
    </citation>
    <scope>NUCLEOTIDE SEQUENCE [LARGE SCALE GENOMIC DNA]</scope>
</reference>
<feature type="region of interest" description="Disordered" evidence="1">
    <location>
        <begin position="1"/>
        <end position="39"/>
    </location>
</feature>
<reference evidence="2" key="4">
    <citation type="submission" date="2025-09" db="UniProtKB">
        <authorList>
            <consortium name="Ensembl"/>
        </authorList>
    </citation>
    <scope>IDENTIFICATION</scope>
</reference>
<dbReference type="Ensembl" id="ENSCINT00000032939.1">
    <property type="protein sequence ID" value="ENSCINP00000036409.1"/>
    <property type="gene ID" value="ENSCING00000018993.1"/>
</dbReference>
<evidence type="ECO:0000256" key="1">
    <source>
        <dbReference type="SAM" id="MobiDB-lite"/>
    </source>
</evidence>
<evidence type="ECO:0000313" key="2">
    <source>
        <dbReference type="Ensembl" id="ENSCINP00000036409.1"/>
    </source>
</evidence>
<reference evidence="2" key="2">
    <citation type="journal article" date="2008" name="Genome Biol.">
        <title>Improved genome assembly and evidence-based global gene model set for the chordate Ciona intestinalis: new insight into intron and operon populations.</title>
        <authorList>
            <person name="Satou Y."/>
            <person name="Mineta K."/>
            <person name="Ogasawara M."/>
            <person name="Sasakura Y."/>
            <person name="Shoguchi E."/>
            <person name="Ueno K."/>
            <person name="Yamada L."/>
            <person name="Matsumoto J."/>
            <person name="Wasserscheid J."/>
            <person name="Dewar K."/>
            <person name="Wiley G.B."/>
            <person name="Macmil S.L."/>
            <person name="Roe B.A."/>
            <person name="Zeller R.W."/>
            <person name="Hastings K.E."/>
            <person name="Lemaire P."/>
            <person name="Lindquist E."/>
            <person name="Endo T."/>
            <person name="Hotta K."/>
            <person name="Inaba K."/>
        </authorList>
    </citation>
    <scope>NUCLEOTIDE SEQUENCE [LARGE SCALE GENOMIC DNA]</scope>
    <source>
        <strain evidence="2">wild type</strain>
    </source>
</reference>
<dbReference type="AlphaFoldDB" id="H2Y3C4"/>
<dbReference type="Proteomes" id="UP000008144">
    <property type="component" value="Chromosome 12"/>
</dbReference>
<keyword evidence="3" id="KW-1185">Reference proteome</keyword>
<reference evidence="2" key="3">
    <citation type="submission" date="2025-08" db="UniProtKB">
        <authorList>
            <consortium name="Ensembl"/>
        </authorList>
    </citation>
    <scope>IDENTIFICATION</scope>
</reference>
<dbReference type="HOGENOM" id="CLU_3319776_0_0_1"/>